<name>A0ABY6BJW4_9GAMM</name>
<protein>
    <submittedName>
        <fullName evidence="1">Uncharacterized protein</fullName>
    </submittedName>
</protein>
<proteinExistence type="predicted"/>
<gene>
    <name evidence="1" type="ORF">N4264_00055</name>
</gene>
<sequence>MARWSTTQNSHAQPAGVATDFPVNAVDRYKYGTIFEMIVSTAPQPLRAWLAMVPVQQAGM</sequence>
<dbReference type="Proteomes" id="UP001064632">
    <property type="component" value="Chromosome"/>
</dbReference>
<keyword evidence="2" id="KW-1185">Reference proteome</keyword>
<reference evidence="1" key="1">
    <citation type="submission" date="2022-09" db="EMBL/GenBank/DDBJ databases">
        <title>Tahibacter sp. nov., isolated from a fresh water.</title>
        <authorList>
            <person name="Baek J.H."/>
            <person name="Lee J.K."/>
            <person name="Kim J.M."/>
            <person name="Jeon C.O."/>
        </authorList>
    </citation>
    <scope>NUCLEOTIDE SEQUENCE</scope>
    <source>
        <strain evidence="1">W38</strain>
    </source>
</reference>
<dbReference type="RefSeq" id="WP_261695044.1">
    <property type="nucleotide sequence ID" value="NZ_CP104694.1"/>
</dbReference>
<organism evidence="1 2">
    <name type="scientific">Tahibacter amnicola</name>
    <dbReference type="NCBI Taxonomy" id="2976241"/>
    <lineage>
        <taxon>Bacteria</taxon>
        <taxon>Pseudomonadati</taxon>
        <taxon>Pseudomonadota</taxon>
        <taxon>Gammaproteobacteria</taxon>
        <taxon>Lysobacterales</taxon>
        <taxon>Rhodanobacteraceae</taxon>
        <taxon>Tahibacter</taxon>
    </lineage>
</organism>
<accession>A0ABY6BJW4</accession>
<evidence type="ECO:0000313" key="1">
    <source>
        <dbReference type="EMBL" id="UXI68082.1"/>
    </source>
</evidence>
<dbReference type="EMBL" id="CP104694">
    <property type="protein sequence ID" value="UXI68082.1"/>
    <property type="molecule type" value="Genomic_DNA"/>
</dbReference>
<evidence type="ECO:0000313" key="2">
    <source>
        <dbReference type="Proteomes" id="UP001064632"/>
    </source>
</evidence>